<feature type="transmembrane region" description="Helical" evidence="10">
    <location>
        <begin position="88"/>
        <end position="104"/>
    </location>
</feature>
<evidence type="ECO:0000256" key="10">
    <source>
        <dbReference type="SAM" id="Phobius"/>
    </source>
</evidence>
<feature type="transmembrane region" description="Helical" evidence="10">
    <location>
        <begin position="145"/>
        <end position="163"/>
    </location>
</feature>
<dbReference type="Proteomes" id="UP001596496">
    <property type="component" value="Unassembled WGS sequence"/>
</dbReference>
<dbReference type="RefSeq" id="WP_380826620.1">
    <property type="nucleotide sequence ID" value="NZ_JBHTCG010000007.1"/>
</dbReference>
<dbReference type="InterPro" id="IPR036890">
    <property type="entry name" value="HATPase_C_sf"/>
</dbReference>
<feature type="region of interest" description="Disordered" evidence="9">
    <location>
        <begin position="385"/>
        <end position="405"/>
    </location>
</feature>
<reference evidence="14" key="1">
    <citation type="journal article" date="2019" name="Int. J. Syst. Evol. Microbiol.">
        <title>The Global Catalogue of Microorganisms (GCM) 10K type strain sequencing project: providing services to taxonomists for standard genome sequencing and annotation.</title>
        <authorList>
            <consortium name="The Broad Institute Genomics Platform"/>
            <consortium name="The Broad Institute Genome Sequencing Center for Infectious Disease"/>
            <person name="Wu L."/>
            <person name="Ma J."/>
        </authorList>
    </citation>
    <scope>NUCLEOTIDE SEQUENCE [LARGE SCALE GENOMIC DNA]</scope>
    <source>
        <strain evidence="14">CECT 7649</strain>
    </source>
</reference>
<evidence type="ECO:0000313" key="13">
    <source>
        <dbReference type="EMBL" id="MFC7383189.1"/>
    </source>
</evidence>
<keyword evidence="10" id="KW-0812">Transmembrane</keyword>
<keyword evidence="14" id="KW-1185">Reference proteome</keyword>
<dbReference type="Pfam" id="PF02518">
    <property type="entry name" value="HATPase_c"/>
    <property type="match status" value="1"/>
</dbReference>
<proteinExistence type="predicted"/>
<feature type="transmembrane region" description="Helical" evidence="10">
    <location>
        <begin position="43"/>
        <end position="68"/>
    </location>
</feature>
<dbReference type="Pfam" id="PF07730">
    <property type="entry name" value="HisKA_3"/>
    <property type="match status" value="1"/>
</dbReference>
<dbReference type="PANTHER" id="PTHR24421:SF10">
    <property type="entry name" value="NITRATE_NITRITE SENSOR PROTEIN NARQ"/>
    <property type="match status" value="1"/>
</dbReference>
<evidence type="ECO:0000256" key="6">
    <source>
        <dbReference type="ARBA" id="ARBA00022777"/>
    </source>
</evidence>
<dbReference type="PANTHER" id="PTHR24421">
    <property type="entry name" value="NITRATE/NITRITE SENSOR PROTEIN NARX-RELATED"/>
    <property type="match status" value="1"/>
</dbReference>
<evidence type="ECO:0000259" key="12">
    <source>
        <dbReference type="Pfam" id="PF07730"/>
    </source>
</evidence>
<keyword evidence="10" id="KW-0472">Membrane</keyword>
<sequence length="446" mass="46752">MISRAWSGLVRSASPLTAALVTGTAEPAGPRSRSRWLRLAVPAWARWAPFATVDLVLVADLVLAFILLGTGVSYLETEAVASHFSPDGPVLIVLAAAYAVPVALRERWPVAAWRISAMAAVVGGLVNPRILDGAMGGAAGHGDGVMPYVAAQAITYLLCAYSIAVRADRNVVIGVWIVSVVGAWIIHPNSMFLATVLVTVALLFGQNVRARRRATGRLEEERRHGEEQRAARSVLEERTRIARELHDIVAHHMSVIAIQAEAVPLRAQGEVVALEAGLAEIRVLSLAALAEMRQVLGVLRGADGRRETAPQPGLDRLEDLIGNVRAAGLAVTTEVSGPLDLPAAVGLSAYRILQESLSNAMRHAPGSPVRAEIERTAAELRLSVTNGPADAPPAATSDGPGQGITGMRERAALLGGTLEAAPMADGGFSVTATLPLAAEPAAPEES</sequence>
<keyword evidence="7" id="KW-0067">ATP-binding</keyword>
<dbReference type="CDD" id="cd16917">
    <property type="entry name" value="HATPase_UhpB-NarQ-NarX-like"/>
    <property type="match status" value="1"/>
</dbReference>
<keyword evidence="5" id="KW-0547">Nucleotide-binding</keyword>
<dbReference type="InterPro" id="IPR011712">
    <property type="entry name" value="Sig_transdc_His_kin_sub3_dim/P"/>
</dbReference>
<comment type="caution">
    <text evidence="13">The sequence shown here is derived from an EMBL/GenBank/DDBJ whole genome shotgun (WGS) entry which is preliminary data.</text>
</comment>
<dbReference type="GO" id="GO:0016301">
    <property type="term" value="F:kinase activity"/>
    <property type="evidence" value="ECO:0007669"/>
    <property type="project" value="UniProtKB-KW"/>
</dbReference>
<evidence type="ECO:0000256" key="9">
    <source>
        <dbReference type="SAM" id="MobiDB-lite"/>
    </source>
</evidence>
<feature type="domain" description="Signal transduction histidine kinase subgroup 3 dimerisation and phosphoacceptor" evidence="12">
    <location>
        <begin position="237"/>
        <end position="302"/>
    </location>
</feature>
<evidence type="ECO:0000259" key="11">
    <source>
        <dbReference type="Pfam" id="PF02518"/>
    </source>
</evidence>
<evidence type="ECO:0000256" key="5">
    <source>
        <dbReference type="ARBA" id="ARBA00022741"/>
    </source>
</evidence>
<feature type="domain" description="Histidine kinase/HSP90-like ATPase" evidence="11">
    <location>
        <begin position="348"/>
        <end position="437"/>
    </location>
</feature>
<evidence type="ECO:0000256" key="7">
    <source>
        <dbReference type="ARBA" id="ARBA00022840"/>
    </source>
</evidence>
<keyword evidence="6 13" id="KW-0418">Kinase</keyword>
<evidence type="ECO:0000256" key="3">
    <source>
        <dbReference type="ARBA" id="ARBA00022553"/>
    </source>
</evidence>
<evidence type="ECO:0000256" key="8">
    <source>
        <dbReference type="ARBA" id="ARBA00023012"/>
    </source>
</evidence>
<feature type="transmembrane region" description="Helical" evidence="10">
    <location>
        <begin position="170"/>
        <end position="186"/>
    </location>
</feature>
<evidence type="ECO:0000256" key="2">
    <source>
        <dbReference type="ARBA" id="ARBA00012438"/>
    </source>
</evidence>
<dbReference type="Gene3D" id="3.30.565.10">
    <property type="entry name" value="Histidine kinase-like ATPase, C-terminal domain"/>
    <property type="match status" value="1"/>
</dbReference>
<accession>A0ABW2P307</accession>
<keyword evidence="8" id="KW-0902">Two-component regulatory system</keyword>
<evidence type="ECO:0000256" key="4">
    <source>
        <dbReference type="ARBA" id="ARBA00022679"/>
    </source>
</evidence>
<name>A0ABW2P307_9ACTN</name>
<feature type="transmembrane region" description="Helical" evidence="10">
    <location>
        <begin position="192"/>
        <end position="208"/>
    </location>
</feature>
<dbReference type="EMBL" id="JBHTCG010000007">
    <property type="protein sequence ID" value="MFC7383189.1"/>
    <property type="molecule type" value="Genomic_DNA"/>
</dbReference>
<evidence type="ECO:0000256" key="1">
    <source>
        <dbReference type="ARBA" id="ARBA00000085"/>
    </source>
</evidence>
<dbReference type="SUPFAM" id="SSF55874">
    <property type="entry name" value="ATPase domain of HSP90 chaperone/DNA topoisomerase II/histidine kinase"/>
    <property type="match status" value="1"/>
</dbReference>
<keyword evidence="10" id="KW-1133">Transmembrane helix</keyword>
<dbReference type="InterPro" id="IPR050482">
    <property type="entry name" value="Sensor_HK_TwoCompSys"/>
</dbReference>
<gene>
    <name evidence="13" type="ORF">ACFQSB_13290</name>
</gene>
<keyword evidence="3" id="KW-0597">Phosphoprotein</keyword>
<dbReference type="Gene3D" id="1.20.5.1930">
    <property type="match status" value="1"/>
</dbReference>
<comment type="catalytic activity">
    <reaction evidence="1">
        <text>ATP + protein L-histidine = ADP + protein N-phospho-L-histidine.</text>
        <dbReference type="EC" id="2.7.13.3"/>
    </reaction>
</comment>
<protein>
    <recommendedName>
        <fullName evidence="2">histidine kinase</fullName>
        <ecNumber evidence="2">2.7.13.3</ecNumber>
    </recommendedName>
</protein>
<feature type="transmembrane region" description="Helical" evidence="10">
    <location>
        <begin position="111"/>
        <end position="130"/>
    </location>
</feature>
<evidence type="ECO:0000313" key="14">
    <source>
        <dbReference type="Proteomes" id="UP001596496"/>
    </source>
</evidence>
<keyword evidence="4" id="KW-0808">Transferase</keyword>
<dbReference type="EC" id="2.7.13.3" evidence="2"/>
<organism evidence="13 14">
    <name type="scientific">Sphaerisporangium rhizosphaerae</name>
    <dbReference type="NCBI Taxonomy" id="2269375"/>
    <lineage>
        <taxon>Bacteria</taxon>
        <taxon>Bacillati</taxon>
        <taxon>Actinomycetota</taxon>
        <taxon>Actinomycetes</taxon>
        <taxon>Streptosporangiales</taxon>
        <taxon>Streptosporangiaceae</taxon>
        <taxon>Sphaerisporangium</taxon>
    </lineage>
</organism>
<dbReference type="InterPro" id="IPR003594">
    <property type="entry name" value="HATPase_dom"/>
</dbReference>